<dbReference type="InterPro" id="IPR010738">
    <property type="entry name" value="DUF1310"/>
</dbReference>
<name>C8NGB1_9LACT</name>
<keyword evidence="1" id="KW-0472">Membrane</keyword>
<dbReference type="HOGENOM" id="CLU_1110180_0_0_9"/>
<sequence length="250" mass="28921">MKKKRKIGRIIVGILLSYVAIVLISKYREKVYIREELKKPEVIAVIEKALRSIENNIIREPNGIVVSDKKIRNQDTSDRGVSENNIIKSYEIDYDKTQLNSWGFGIEAEISINGNPDLRIGLLISNKESTGRFEDKNKESENYQINSYSISREADDYLRDEEMKRPEIVALIKEELLKLDPEAFTEKGKIRSYKVNVDKMPSVEDRGLNSELLINGNENLRMKFTIIKKDGKYEFGGGFTYEELDKFLKQ</sequence>
<organism evidence="2 3">
    <name type="scientific">Granulicatella adiacens ATCC 49175</name>
    <dbReference type="NCBI Taxonomy" id="638301"/>
    <lineage>
        <taxon>Bacteria</taxon>
        <taxon>Bacillati</taxon>
        <taxon>Bacillota</taxon>
        <taxon>Bacilli</taxon>
        <taxon>Lactobacillales</taxon>
        <taxon>Carnobacteriaceae</taxon>
        <taxon>Granulicatella</taxon>
    </lineage>
</organism>
<evidence type="ECO:0000313" key="3">
    <source>
        <dbReference type="Proteomes" id="UP000005926"/>
    </source>
</evidence>
<accession>C8NGB1</accession>
<dbReference type="GeneID" id="78412708"/>
<dbReference type="Pfam" id="PF07006">
    <property type="entry name" value="DUF1310"/>
    <property type="match status" value="1"/>
</dbReference>
<comment type="caution">
    <text evidence="2">The sequence shown here is derived from an EMBL/GenBank/DDBJ whole genome shotgun (WGS) entry which is preliminary data.</text>
</comment>
<keyword evidence="1" id="KW-0812">Transmembrane</keyword>
<gene>
    <name evidence="2" type="ORF">HMPREF0444_0956</name>
</gene>
<dbReference type="EMBL" id="ACKZ01000017">
    <property type="protein sequence ID" value="EEW37323.1"/>
    <property type="molecule type" value="Genomic_DNA"/>
</dbReference>
<dbReference type="STRING" id="638301.HMPREF0444_0956"/>
<feature type="transmembrane region" description="Helical" evidence="1">
    <location>
        <begin position="7"/>
        <end position="25"/>
    </location>
</feature>
<protein>
    <submittedName>
        <fullName evidence="2">Uncharacterized protein</fullName>
    </submittedName>
</protein>
<dbReference type="RefSeq" id="WP_005606986.1">
    <property type="nucleotide sequence ID" value="NZ_CP102283.1"/>
</dbReference>
<proteinExistence type="predicted"/>
<dbReference type="Proteomes" id="UP000005926">
    <property type="component" value="Unassembled WGS sequence"/>
</dbReference>
<reference evidence="2 3" key="1">
    <citation type="submission" date="2009-08" db="EMBL/GenBank/DDBJ databases">
        <authorList>
            <person name="Muzny D."/>
            <person name="Qin X."/>
            <person name="Deng J."/>
            <person name="Jiang H."/>
            <person name="Liu Y."/>
            <person name="Qu J."/>
            <person name="Song X.-Z."/>
            <person name="Zhang L."/>
            <person name="Thornton R."/>
            <person name="Coyle M."/>
            <person name="Francisco L."/>
            <person name="Jackson L."/>
            <person name="Javaid M."/>
            <person name="Korchina V."/>
            <person name="Kovar C."/>
            <person name="Mata R."/>
            <person name="Mathew T."/>
            <person name="Ngo R."/>
            <person name="Nguyen L."/>
            <person name="Nguyen N."/>
            <person name="Okwuonu G."/>
            <person name="Ongeri F."/>
            <person name="Pham C."/>
            <person name="Simmons D."/>
            <person name="Wilczek-Boney K."/>
            <person name="Hale W."/>
            <person name="Jakkamsetti A."/>
            <person name="Pham P."/>
            <person name="Ruth R."/>
            <person name="San Lucas F."/>
            <person name="Warren J."/>
            <person name="Zhang J."/>
            <person name="Zhao Z."/>
            <person name="Zhou C."/>
            <person name="Zhu D."/>
            <person name="Lee S."/>
            <person name="Bess C."/>
            <person name="Blankenburg K."/>
            <person name="Forbes L."/>
            <person name="Fu Q."/>
            <person name="Gubbala S."/>
            <person name="Hirani K."/>
            <person name="Jayaseelan J.C."/>
            <person name="Lara F."/>
            <person name="Munidasa M."/>
            <person name="Palculict T."/>
            <person name="Patil S."/>
            <person name="Pu L.-L."/>
            <person name="Saada N."/>
            <person name="Tang L."/>
            <person name="Weissenberger G."/>
            <person name="Zhu Y."/>
            <person name="Hemphill L."/>
            <person name="Shang Y."/>
            <person name="Youmans B."/>
            <person name="Ayvaz T."/>
            <person name="Ross M."/>
            <person name="Santibanez J."/>
            <person name="Aqrawi P."/>
            <person name="Gross S."/>
            <person name="Joshi V."/>
            <person name="Fowler G."/>
            <person name="Nazareth L."/>
            <person name="Reid J."/>
            <person name="Worley K."/>
            <person name="Petrosino J."/>
            <person name="Highlander S."/>
            <person name="Gibbs R."/>
        </authorList>
    </citation>
    <scope>NUCLEOTIDE SEQUENCE [LARGE SCALE GENOMIC DNA]</scope>
    <source>
        <strain evidence="2 3">ATCC 49175</strain>
    </source>
</reference>
<keyword evidence="3" id="KW-1185">Reference proteome</keyword>
<keyword evidence="1" id="KW-1133">Transmembrane helix</keyword>
<dbReference type="AlphaFoldDB" id="C8NGB1"/>
<evidence type="ECO:0000313" key="2">
    <source>
        <dbReference type="EMBL" id="EEW37323.1"/>
    </source>
</evidence>
<evidence type="ECO:0000256" key="1">
    <source>
        <dbReference type="SAM" id="Phobius"/>
    </source>
</evidence>